<evidence type="ECO:0000256" key="2">
    <source>
        <dbReference type="ARBA" id="ARBA00022990"/>
    </source>
</evidence>
<dbReference type="EMBL" id="AP022592">
    <property type="protein sequence ID" value="BBY46665.1"/>
    <property type="molecule type" value="Genomic_DNA"/>
</dbReference>
<evidence type="ECO:0000313" key="5">
    <source>
        <dbReference type="EMBL" id="BBY46665.1"/>
    </source>
</evidence>
<dbReference type="Gene3D" id="3.40.50.12780">
    <property type="entry name" value="N-terminal domain of ligase-like"/>
    <property type="match status" value="1"/>
</dbReference>
<organism evidence="5 6">
    <name type="scientific">Mycolicibacterium arabiense</name>
    <dbReference type="NCBI Taxonomy" id="1286181"/>
    <lineage>
        <taxon>Bacteria</taxon>
        <taxon>Bacillati</taxon>
        <taxon>Actinomycetota</taxon>
        <taxon>Actinomycetes</taxon>
        <taxon>Mycobacteriales</taxon>
        <taxon>Mycobacteriaceae</taxon>
        <taxon>Mycolicibacterium</taxon>
    </lineage>
</organism>
<dbReference type="InterPro" id="IPR042099">
    <property type="entry name" value="ANL_N_sf"/>
</dbReference>
<dbReference type="GO" id="GO:0005829">
    <property type="term" value="C:cytosol"/>
    <property type="evidence" value="ECO:0007669"/>
    <property type="project" value="TreeGrafter"/>
</dbReference>
<reference evidence="5 6" key="1">
    <citation type="journal article" date="2019" name="Emerg. Microbes Infect.">
        <title>Comprehensive subspecies identification of 175 nontuberculous mycobacteria species based on 7547 genomic profiles.</title>
        <authorList>
            <person name="Matsumoto Y."/>
            <person name="Kinjo T."/>
            <person name="Motooka D."/>
            <person name="Nabeya D."/>
            <person name="Jung N."/>
            <person name="Uechi K."/>
            <person name="Horii T."/>
            <person name="Iida T."/>
            <person name="Fujita J."/>
            <person name="Nakamura S."/>
        </authorList>
    </citation>
    <scope>NUCLEOTIDE SEQUENCE [LARGE SCALE GENOMIC DNA]</scope>
    <source>
        <strain evidence="5 6">JCM 18538</strain>
        <plasmid evidence="5">pJCM18538</plasmid>
    </source>
</reference>
<dbReference type="GO" id="GO:0006085">
    <property type="term" value="P:acetyl-CoA biosynthetic process"/>
    <property type="evidence" value="ECO:0007669"/>
    <property type="project" value="TreeGrafter"/>
</dbReference>
<dbReference type="Pfam" id="PF00501">
    <property type="entry name" value="AMP-binding"/>
    <property type="match status" value="1"/>
</dbReference>
<gene>
    <name evidence="5" type="primary">acsA_1</name>
    <name evidence="5" type="ORF">MARA_00950</name>
</gene>
<dbReference type="Pfam" id="PF16177">
    <property type="entry name" value="ACAS_N"/>
    <property type="match status" value="1"/>
</dbReference>
<feature type="domain" description="Acetyl-coenzyme A synthetase N-terminal" evidence="4">
    <location>
        <begin position="62"/>
        <end position="115"/>
    </location>
</feature>
<dbReference type="GO" id="GO:0003987">
    <property type="term" value="F:acetate-CoA ligase activity"/>
    <property type="evidence" value="ECO:0007669"/>
    <property type="project" value="TreeGrafter"/>
</dbReference>
<dbReference type="InterPro" id="IPR000873">
    <property type="entry name" value="AMP-dep_synth/lig_dom"/>
</dbReference>
<accession>A0A7I7RS62</accession>
<geneLocation type="plasmid" evidence="5">
    <name>pJCM18538</name>
</geneLocation>
<dbReference type="KEGG" id="marz:MARA_00950"/>
<dbReference type="PANTHER" id="PTHR24095">
    <property type="entry name" value="ACETYL-COENZYME A SYNTHETASE"/>
    <property type="match status" value="1"/>
</dbReference>
<keyword evidence="2" id="KW-0007">Acetylation</keyword>
<sequence>MGGATMRTGCVVTSDVAAAAGVSQGRSRRLSVRRAVSGETRRRAQKVRERLTDVPSRPASRRQLWEDAANDRMDFWAKRARELLWTTDFSEVLDWSKAPFAQWFVGGTLNVTVNCVDRHVAAGKGGRVAIHWVGEHGDRRDITYGQLLSEVGKAANYLDGIGLRAGDRVAICMPMIPEAVVAMLACARLGLVHVLVDAASSAATTRLLLDDSRARLVITADGHFRGGVAMPLKGVLDEALAHGDAPRASVERIVVVRRTGDSVESTWVDNRDVWWHDAVGSAGEHHDPGSFDAEHPLFLFYPSFAEGKPRGIVHTSGGYLTQARYTFRFVFGQEEDADVFWCDTELATIAGHTYQVYGPLSAGATSVIYEGGADLLDERRHVRIIADYGVTTYYVAPNAVRTFVGSEPRAIAASSLTSLRLVGTLGEPHSEPARRWCRDILGGERCPVAVTWWQEETGTIVVAPLPGASACSAGSSMSPLPGISAHIVDDEADLVVPGENGHLVMDRPWPSMARGIWGDDDRFIYTYWRRFTERCWYYTGVDAHYGEDDAIRLHDVPVDVA</sequence>
<comment type="similarity">
    <text evidence="1">Belongs to the ATP-dependent AMP-binding enzyme family.</text>
</comment>
<dbReference type="SUPFAM" id="SSF56801">
    <property type="entry name" value="Acetyl-CoA synthetase-like"/>
    <property type="match status" value="1"/>
</dbReference>
<dbReference type="RefSeq" id="WP_264076751.1">
    <property type="nucleotide sequence ID" value="NZ_JACKVD010000008.1"/>
</dbReference>
<protein>
    <submittedName>
        <fullName evidence="5">Acetyl-coenzyme A synthetase</fullName>
    </submittedName>
</protein>
<keyword evidence="5" id="KW-0614">Plasmid</keyword>
<proteinExistence type="inferred from homology"/>
<feature type="domain" description="AMP-dependent synthetase/ligase" evidence="3">
    <location>
        <begin position="119"/>
        <end position="517"/>
    </location>
</feature>
<evidence type="ECO:0000256" key="1">
    <source>
        <dbReference type="ARBA" id="ARBA00006432"/>
    </source>
</evidence>
<name>A0A7I7RS62_9MYCO</name>
<keyword evidence="6" id="KW-1185">Reference proteome</keyword>
<dbReference type="PANTHER" id="PTHR24095:SF14">
    <property type="entry name" value="ACETYL-COENZYME A SYNTHETASE 1"/>
    <property type="match status" value="1"/>
</dbReference>
<dbReference type="InterPro" id="IPR032387">
    <property type="entry name" value="ACAS_N"/>
</dbReference>
<evidence type="ECO:0000313" key="6">
    <source>
        <dbReference type="Proteomes" id="UP000467428"/>
    </source>
</evidence>
<evidence type="ECO:0000259" key="3">
    <source>
        <dbReference type="Pfam" id="PF00501"/>
    </source>
</evidence>
<evidence type="ECO:0000259" key="4">
    <source>
        <dbReference type="Pfam" id="PF16177"/>
    </source>
</evidence>
<dbReference type="Proteomes" id="UP000467428">
    <property type="component" value="Plasmid pJCM18538"/>
</dbReference>
<dbReference type="AlphaFoldDB" id="A0A7I7RS62"/>